<feature type="domain" description="Sde2 ubiquitin" evidence="3">
    <location>
        <begin position="6"/>
        <end position="95"/>
    </location>
</feature>
<evidence type="ECO:0000313" key="6">
    <source>
        <dbReference type="Proteomes" id="UP001610444"/>
    </source>
</evidence>
<feature type="compositionally biased region" description="Basic residues" evidence="2">
    <location>
        <begin position="856"/>
        <end position="866"/>
    </location>
</feature>
<feature type="coiled-coil region" evidence="1">
    <location>
        <begin position="156"/>
        <end position="183"/>
    </location>
</feature>
<dbReference type="Proteomes" id="UP001610444">
    <property type="component" value="Unassembled WGS sequence"/>
</dbReference>
<dbReference type="InterPro" id="IPR024974">
    <property type="entry name" value="Sde2_N"/>
</dbReference>
<feature type="compositionally biased region" description="Low complexity" evidence="2">
    <location>
        <begin position="227"/>
        <end position="245"/>
    </location>
</feature>
<feature type="compositionally biased region" description="Low complexity" evidence="2">
    <location>
        <begin position="257"/>
        <end position="269"/>
    </location>
</feature>
<evidence type="ECO:0000259" key="3">
    <source>
        <dbReference type="Pfam" id="PF13019"/>
    </source>
</evidence>
<keyword evidence="1" id="KW-0175">Coiled coil</keyword>
<feature type="region of interest" description="Disordered" evidence="2">
    <location>
        <begin position="855"/>
        <end position="885"/>
    </location>
</feature>
<feature type="region of interest" description="Disordered" evidence="2">
    <location>
        <begin position="222"/>
        <end position="294"/>
    </location>
</feature>
<feature type="region of interest" description="Disordered" evidence="2">
    <location>
        <begin position="103"/>
        <end position="134"/>
    </location>
</feature>
<comment type="caution">
    <text evidence="5">The sequence shown here is derived from an EMBL/GenBank/DDBJ whole genome shotgun (WGS) entry which is preliminary data.</text>
</comment>
<sequence length="885" mass="98066">MPVSQVNVLLSSFPGLSLPSTVAFALPATSTLSDLCDKVSSYIPSSISLQSLVLTTTSNKQILPSALPISEFISPSDEATSASTLLPLRLSVPMCGGKGGFGSQLRAAGGRMSSRRKRNQGDDNGSSRNLDGRRLRTVNEAKALAEYLAVKPEMDKKEKEERRRRWEAVVEAAEKRQEELKNGGGKQKIDGQWMEDKDEMNEKAREAVLAAMKEGVWTDNLRDHLLGGSSTSASEGSGQETPSASEESDEEEEVKDALAQAGPSQAAAPRRYIGFDDDDDPLSRPQLRNLSTDSAHIPIVTESAPTKLPEDFGSSLPLCCPGCGAYSQTVEPNEPGYYSKTRKQTRQAQDDANKEEKLGHEEALSTINEVLEKTSATPKPGRGDVLLRNATETVGKYLEKSQQPVQICDRCHELRHHNKGVSVISPTIHSIRAYLDETPHRDNRIYHVVDAADFPMSVVDGIYEELSIQEQRSHNRRAAMHKYKHGRKLPTISFIITRSDLLAPRKELADSKMEYVRAVLREKLRIPNEEFRMGNVHMISAQRGWWTSKVKEEMRDHGGGLWIVGKANVGKSSFVEACLPKDSKNFEKMVDLVERRQQELRDSYDQSALTSDGLLPPAPKEDLYPVLPVVSPLPGTTVSPIRIPFGRGRGEVIDLPGLDRPDLSQYVLDEYKRDLIMTKRQKPERHTIKPGQSLLLGSGLVRITPVDPDAIVLAACFVPIEAHLTKTEKAIEMQAQSRPYPKTNIVKEGTGEIVSSAGVFDLKWDVTRSHLPGTIAQAIKDKRMKQVPDLPYRVMSADILIEGCGWVELTAQIRAKPTQDGDELAKSFPQVEVFTPNGKHIASRKPIECFGLTEQKKKHDRRRIGSRGRQSISHTKRILGSQGKL</sequence>
<reference evidence="5 6" key="1">
    <citation type="submission" date="2024-07" db="EMBL/GenBank/DDBJ databases">
        <title>Section-level genome sequencing and comparative genomics of Aspergillus sections Usti and Cavernicolus.</title>
        <authorList>
            <consortium name="Lawrence Berkeley National Laboratory"/>
            <person name="Nybo J.L."/>
            <person name="Vesth T.C."/>
            <person name="Theobald S."/>
            <person name="Frisvad J.C."/>
            <person name="Larsen T.O."/>
            <person name="Kjaerboelling I."/>
            <person name="Rothschild-Mancinelli K."/>
            <person name="Lyhne E.K."/>
            <person name="Kogle M.E."/>
            <person name="Barry K."/>
            <person name="Clum A."/>
            <person name="Na H."/>
            <person name="Ledsgaard L."/>
            <person name="Lin J."/>
            <person name="Lipzen A."/>
            <person name="Kuo A."/>
            <person name="Riley R."/>
            <person name="Mondo S."/>
            <person name="LaButti K."/>
            <person name="Haridas S."/>
            <person name="Pangalinan J."/>
            <person name="Salamov A.A."/>
            <person name="Simmons B.A."/>
            <person name="Magnuson J.K."/>
            <person name="Chen J."/>
            <person name="Drula E."/>
            <person name="Henrissat B."/>
            <person name="Wiebenga A."/>
            <person name="Lubbers R.J."/>
            <person name="Gomes A.C."/>
            <person name="Macurrencykelacurrency M.R."/>
            <person name="Stajich J."/>
            <person name="Grigoriev I.V."/>
            <person name="Mortensen U.H."/>
            <person name="De vries R.P."/>
            <person name="Baker S.E."/>
            <person name="Andersen M.R."/>
        </authorList>
    </citation>
    <scope>NUCLEOTIDE SEQUENCE [LARGE SCALE GENOMIC DNA]</scope>
    <source>
        <strain evidence="5 6">CBS 756.74</strain>
    </source>
</reference>
<feature type="compositionally biased region" description="Basic and acidic residues" evidence="2">
    <location>
        <begin position="348"/>
        <end position="359"/>
    </location>
</feature>
<gene>
    <name evidence="5" type="ORF">BJX68DRAFT_255079</name>
</gene>
<keyword evidence="6" id="KW-1185">Reference proteome</keyword>
<dbReference type="PANTHER" id="PTHR46434">
    <property type="entry name" value="GENETIC INTERACTOR OF PROHIBITINS 3, MITOCHONDRIAL"/>
    <property type="match status" value="1"/>
</dbReference>
<evidence type="ECO:0000256" key="2">
    <source>
        <dbReference type="SAM" id="MobiDB-lite"/>
    </source>
</evidence>
<evidence type="ECO:0000256" key="1">
    <source>
        <dbReference type="SAM" id="Coils"/>
    </source>
</evidence>
<feature type="domain" description="SDE2-like" evidence="4">
    <location>
        <begin position="96"/>
        <end position="208"/>
    </location>
</feature>
<dbReference type="InterPro" id="IPR053822">
    <property type="entry name" value="SDE2-like_dom"/>
</dbReference>
<dbReference type="RefSeq" id="XP_070899577.1">
    <property type="nucleotide sequence ID" value="XM_071042982.1"/>
</dbReference>
<dbReference type="EMBL" id="JBFXLR010000019">
    <property type="protein sequence ID" value="KAL2850934.1"/>
    <property type="molecule type" value="Genomic_DNA"/>
</dbReference>
<name>A0ABR4KGJ9_9EURO</name>
<accession>A0ABR4KGJ9</accession>
<dbReference type="Pfam" id="PF22782">
    <property type="entry name" value="SDE2"/>
    <property type="match status" value="1"/>
</dbReference>
<dbReference type="SUPFAM" id="SSF52540">
    <property type="entry name" value="P-loop containing nucleoside triphosphate hydrolases"/>
    <property type="match status" value="1"/>
</dbReference>
<evidence type="ECO:0000313" key="5">
    <source>
        <dbReference type="EMBL" id="KAL2850934.1"/>
    </source>
</evidence>
<protein>
    <submittedName>
        <fullName evidence="5">Telomere stability and silencing-domain-containing protein</fullName>
    </submittedName>
</protein>
<dbReference type="Pfam" id="PF13019">
    <property type="entry name" value="Sde2_N_Ubi_yeast"/>
    <property type="match status" value="1"/>
</dbReference>
<dbReference type="InterPro" id="IPR050896">
    <property type="entry name" value="Mito_lipid_metab_GTPase"/>
</dbReference>
<proteinExistence type="predicted"/>
<dbReference type="PANTHER" id="PTHR46434:SF1">
    <property type="entry name" value="GENETIC INTERACTOR OF PROHIBITINS 3, MITOCHONDRIAL"/>
    <property type="match status" value="1"/>
</dbReference>
<feature type="region of interest" description="Disordered" evidence="2">
    <location>
        <begin position="331"/>
        <end position="359"/>
    </location>
</feature>
<dbReference type="Gene3D" id="3.40.50.300">
    <property type="entry name" value="P-loop containing nucleotide triphosphate hydrolases"/>
    <property type="match status" value="1"/>
</dbReference>
<dbReference type="GeneID" id="98158146"/>
<dbReference type="InterPro" id="IPR027417">
    <property type="entry name" value="P-loop_NTPase"/>
</dbReference>
<evidence type="ECO:0000259" key="4">
    <source>
        <dbReference type="Pfam" id="PF22782"/>
    </source>
</evidence>
<organism evidence="5 6">
    <name type="scientific">Aspergillus pseudodeflectus</name>
    <dbReference type="NCBI Taxonomy" id="176178"/>
    <lineage>
        <taxon>Eukaryota</taxon>
        <taxon>Fungi</taxon>
        <taxon>Dikarya</taxon>
        <taxon>Ascomycota</taxon>
        <taxon>Pezizomycotina</taxon>
        <taxon>Eurotiomycetes</taxon>
        <taxon>Eurotiomycetidae</taxon>
        <taxon>Eurotiales</taxon>
        <taxon>Aspergillaceae</taxon>
        <taxon>Aspergillus</taxon>
        <taxon>Aspergillus subgen. Nidulantes</taxon>
    </lineage>
</organism>